<proteinExistence type="predicted"/>
<dbReference type="EMBL" id="SNWD01000010">
    <property type="protein sequence ID" value="TDN80322.1"/>
    <property type="molecule type" value="Genomic_DNA"/>
</dbReference>
<dbReference type="Proteomes" id="UP000295493">
    <property type="component" value="Unassembled WGS sequence"/>
</dbReference>
<reference evidence="1 2" key="1">
    <citation type="submission" date="2019-03" db="EMBL/GenBank/DDBJ databases">
        <title>Genomic Encyclopedia of Type Strains, Phase IV (KMG-IV): sequencing the most valuable type-strain genomes for metagenomic binning, comparative biology and taxonomic classification.</title>
        <authorList>
            <person name="Goeker M."/>
        </authorList>
    </citation>
    <scope>NUCLEOTIDE SEQUENCE [LARGE SCALE GENOMIC DNA]</scope>
    <source>
        <strain evidence="1 2">DSM 25059</strain>
    </source>
</reference>
<evidence type="ECO:0000313" key="1">
    <source>
        <dbReference type="EMBL" id="TDN80322.1"/>
    </source>
</evidence>
<comment type="caution">
    <text evidence="1">The sequence shown here is derived from an EMBL/GenBank/DDBJ whole genome shotgun (WGS) entry which is preliminary data.</text>
</comment>
<name>A0A4R6FG89_9SPHN</name>
<sequence>MGATRLNSKVLLRTHFAGRNVSDTAFWLALRQPGAEAKPKGLAQ</sequence>
<accession>A0A4R6FG89</accession>
<organism evidence="1 2">
    <name type="scientific">Stakelama pacifica</name>
    <dbReference type="NCBI Taxonomy" id="517720"/>
    <lineage>
        <taxon>Bacteria</taxon>
        <taxon>Pseudomonadati</taxon>
        <taxon>Pseudomonadota</taxon>
        <taxon>Alphaproteobacteria</taxon>
        <taxon>Sphingomonadales</taxon>
        <taxon>Sphingomonadaceae</taxon>
        <taxon>Stakelama</taxon>
    </lineage>
</organism>
<evidence type="ECO:0000313" key="2">
    <source>
        <dbReference type="Proteomes" id="UP000295493"/>
    </source>
</evidence>
<protein>
    <submittedName>
        <fullName evidence="1">Uncharacterized protein</fullName>
    </submittedName>
</protein>
<keyword evidence="2" id="KW-1185">Reference proteome</keyword>
<dbReference type="AlphaFoldDB" id="A0A4R6FG89"/>
<gene>
    <name evidence="1" type="ORF">EV664_110116</name>
</gene>